<evidence type="ECO:0000256" key="9">
    <source>
        <dbReference type="PIRSR" id="PIRSR001594-1"/>
    </source>
</evidence>
<dbReference type="Pfam" id="PF00682">
    <property type="entry name" value="HMGL-like"/>
    <property type="match status" value="1"/>
</dbReference>
<evidence type="ECO:0000256" key="1">
    <source>
        <dbReference type="ARBA" id="ARBA00001953"/>
    </source>
</evidence>
<dbReference type="Proteomes" id="UP000034166">
    <property type="component" value="Unassembled WGS sequence"/>
</dbReference>
<dbReference type="InterPro" id="IPR013785">
    <property type="entry name" value="Aldolase_TIM"/>
</dbReference>
<dbReference type="FunFam" id="3.10.600.10:FF:000004">
    <property type="entry name" value="Pyruvate carboxylase"/>
    <property type="match status" value="1"/>
</dbReference>
<evidence type="ECO:0000259" key="16">
    <source>
        <dbReference type="PROSITE" id="PS50991"/>
    </source>
</evidence>
<dbReference type="SUPFAM" id="SSF56059">
    <property type="entry name" value="Glutathione synthetase ATP-binding domain-like"/>
    <property type="match status" value="1"/>
</dbReference>
<dbReference type="PATRIC" id="fig|1408103.3.peg.4255"/>
<dbReference type="GO" id="GO:0046872">
    <property type="term" value="F:metal ion binding"/>
    <property type="evidence" value="ECO:0007669"/>
    <property type="project" value="UniProtKB-KW"/>
</dbReference>
<dbReference type="GO" id="GO:0005737">
    <property type="term" value="C:cytoplasm"/>
    <property type="evidence" value="ECO:0007669"/>
    <property type="project" value="TreeGrafter"/>
</dbReference>
<name>A0A0M2SPJ3_9BACI</name>
<dbReference type="FunFam" id="3.20.20.70:FF:000033">
    <property type="entry name" value="Pyruvate carboxylase"/>
    <property type="match status" value="1"/>
</dbReference>
<dbReference type="NCBIfam" id="NF006761">
    <property type="entry name" value="PRK09282.1"/>
    <property type="match status" value="1"/>
</dbReference>
<dbReference type="FunFam" id="3.40.50.20:FF:000010">
    <property type="entry name" value="Propionyl-CoA carboxylase subunit alpha"/>
    <property type="match status" value="1"/>
</dbReference>
<dbReference type="InterPro" id="IPR005479">
    <property type="entry name" value="CPAse_ATP-bd"/>
</dbReference>
<dbReference type="SUPFAM" id="SSF51569">
    <property type="entry name" value="Aldolase"/>
    <property type="match status" value="1"/>
</dbReference>
<feature type="domain" description="Biotin carboxylation" evidence="15">
    <location>
        <begin position="7"/>
        <end position="459"/>
    </location>
</feature>
<organism evidence="17 18">
    <name type="scientific">Mesobacillus campisalis</name>
    <dbReference type="NCBI Taxonomy" id="1408103"/>
    <lineage>
        <taxon>Bacteria</taxon>
        <taxon>Bacillati</taxon>
        <taxon>Bacillota</taxon>
        <taxon>Bacilli</taxon>
        <taxon>Bacillales</taxon>
        <taxon>Bacillaceae</taxon>
        <taxon>Mesobacillus</taxon>
    </lineage>
</organism>
<dbReference type="PIRSF" id="PIRSF001594">
    <property type="entry name" value="Pyruv_carbox"/>
    <property type="match status" value="1"/>
</dbReference>
<evidence type="ECO:0000256" key="7">
    <source>
        <dbReference type="ARBA" id="ARBA00023267"/>
    </source>
</evidence>
<dbReference type="GO" id="GO:0006094">
    <property type="term" value="P:gluconeogenesis"/>
    <property type="evidence" value="ECO:0007669"/>
    <property type="project" value="InterPro"/>
</dbReference>
<evidence type="ECO:0000256" key="12">
    <source>
        <dbReference type="PIRSR" id="PIRSR001594-4"/>
    </source>
</evidence>
<dbReference type="EC" id="6.4.1.1" evidence="2 8"/>
<dbReference type="EMBL" id="LAYY01000030">
    <property type="protein sequence ID" value="KKK36479.1"/>
    <property type="molecule type" value="Genomic_DNA"/>
</dbReference>
<dbReference type="FunFam" id="3.30.1490.20:FF:000018">
    <property type="entry name" value="Biotin carboxylase"/>
    <property type="match status" value="1"/>
</dbReference>
<dbReference type="Gene3D" id="3.10.600.10">
    <property type="entry name" value="pyruvate carboxylase f1077a mutant domain"/>
    <property type="match status" value="1"/>
</dbReference>
<dbReference type="PROSITE" id="PS00867">
    <property type="entry name" value="CPSASE_2"/>
    <property type="match status" value="1"/>
</dbReference>
<dbReference type="InterPro" id="IPR011761">
    <property type="entry name" value="ATP-grasp"/>
</dbReference>
<evidence type="ECO:0000259" key="13">
    <source>
        <dbReference type="PROSITE" id="PS50968"/>
    </source>
</evidence>
<proteinExistence type="predicted"/>
<evidence type="ECO:0000256" key="5">
    <source>
        <dbReference type="ARBA" id="ARBA00022741"/>
    </source>
</evidence>
<dbReference type="CDD" id="cd06850">
    <property type="entry name" value="biotinyl_domain"/>
    <property type="match status" value="1"/>
</dbReference>
<feature type="binding site" evidence="10">
    <location>
        <position position="123"/>
    </location>
    <ligand>
        <name>ATP</name>
        <dbReference type="ChEBI" id="CHEBI:30616"/>
    </ligand>
</feature>
<dbReference type="PROSITE" id="PS50991">
    <property type="entry name" value="PYR_CT"/>
    <property type="match status" value="1"/>
</dbReference>
<dbReference type="SMART" id="SM00878">
    <property type="entry name" value="Biotin_carb_C"/>
    <property type="match status" value="1"/>
</dbReference>
<dbReference type="OrthoDB" id="9807469at2"/>
<keyword evidence="18" id="KW-1185">Reference proteome</keyword>
<dbReference type="FunFam" id="2.40.50.100:FF:000003">
    <property type="entry name" value="Acetyl-CoA carboxylase biotin carboxyl carrier protein"/>
    <property type="match status" value="1"/>
</dbReference>
<dbReference type="SUPFAM" id="SSF52440">
    <property type="entry name" value="PreATP-grasp domain"/>
    <property type="match status" value="1"/>
</dbReference>
<dbReference type="GO" id="GO:0005524">
    <property type="term" value="F:ATP binding"/>
    <property type="evidence" value="ECO:0007669"/>
    <property type="project" value="UniProtKB-UniRule"/>
</dbReference>
<dbReference type="Pfam" id="PF00364">
    <property type="entry name" value="Biotin_lipoyl"/>
    <property type="match status" value="1"/>
</dbReference>
<dbReference type="InterPro" id="IPR005482">
    <property type="entry name" value="Biotin_COase_C"/>
</dbReference>
<feature type="binding site" description="via carbamate group" evidence="11">
    <location>
        <position position="714"/>
    </location>
    <ligand>
        <name>Mn(2+)</name>
        <dbReference type="ChEBI" id="CHEBI:29035"/>
    </ligand>
</feature>
<evidence type="ECO:0000256" key="4">
    <source>
        <dbReference type="ARBA" id="ARBA00022723"/>
    </source>
</evidence>
<evidence type="ECO:0000256" key="10">
    <source>
        <dbReference type="PIRSR" id="PIRSR001594-2"/>
    </source>
</evidence>
<dbReference type="PROSITE" id="PS50979">
    <property type="entry name" value="BC"/>
    <property type="match status" value="1"/>
</dbReference>
<feature type="domain" description="Lipoyl-binding" evidence="13">
    <location>
        <begin position="1070"/>
        <end position="1148"/>
    </location>
</feature>
<dbReference type="Pfam" id="PF02786">
    <property type="entry name" value="CPSase_L_D2"/>
    <property type="match status" value="1"/>
</dbReference>
<dbReference type="RefSeq" id="WP_046525386.1">
    <property type="nucleotide sequence ID" value="NZ_LAYY01000030.1"/>
</dbReference>
<dbReference type="PANTHER" id="PTHR43778">
    <property type="entry name" value="PYRUVATE CARBOXYLASE"/>
    <property type="match status" value="1"/>
</dbReference>
<dbReference type="Pfam" id="PF00289">
    <property type="entry name" value="Biotin_carb_N"/>
    <property type="match status" value="1"/>
</dbReference>
<dbReference type="PANTHER" id="PTHR43778:SF2">
    <property type="entry name" value="PYRUVATE CARBOXYLASE, MITOCHONDRIAL"/>
    <property type="match status" value="1"/>
</dbReference>
<feature type="binding site" evidence="10">
    <location>
        <position position="207"/>
    </location>
    <ligand>
        <name>ATP</name>
        <dbReference type="ChEBI" id="CHEBI:30616"/>
    </ligand>
</feature>
<comment type="caution">
    <text evidence="17">The sequence shown here is derived from an EMBL/GenBank/DDBJ whole genome shotgun (WGS) entry which is preliminary data.</text>
</comment>
<evidence type="ECO:0000259" key="15">
    <source>
        <dbReference type="PROSITE" id="PS50979"/>
    </source>
</evidence>
<evidence type="ECO:0000256" key="3">
    <source>
        <dbReference type="ARBA" id="ARBA00022598"/>
    </source>
</evidence>
<evidence type="ECO:0000313" key="17">
    <source>
        <dbReference type="EMBL" id="KKK36479.1"/>
    </source>
</evidence>
<sequence length="1166" mass="129405">MGKKINRINKVLVANRGEIAIRVFRACTELHIRTVAIYSKEDSFALHRYKADEAYLVGKGKKPVDAYLDIEGIIQIAKQAGVDAIHPGYGFLSENIDFAKRCEEEGIIFIGPTSQHLDMFGDKVKARTQAQLAEIPVIPGTDGPVANLEEVVSFVSQHGLPIIIKASLGGGGRGMRIVHSIEEVKESYERAKSEAKAAFGSDEVYVEKLIQNPKHIEVQIFGDHEGNIVHLYERDCSVQRRHQKVVEVAPSTSLSDELRHDICDAAVKLMKNVDYLNAGTVEFLVCGDEFYFIEVNPRVQVEHTITEMVTGIDIVQTQLLIAQGYPLHGDKVGIPKQENISTHGYAIQSRVTTEDPLNDFMPDTGKIMVYRSGGGFGVRLDAGNAYQGSVITPYYDSLLVKVSTHALTFEQAASKMLRNLKEFRIRGIKTNIPFLENVMQHEKFLSGDYDTSIIDSTPELFIFPVRKDRGTKLLHYIGNVTINGFPGIEKKEKPIFEEPFVPAFQAAEPAPAGTKQILDDKGAEGLADWVKSRKEVLLTDTTFRDGHQSLLATRLRTNDMKKIAEPTAKLLPNLFSLEMWGGATYDVAYRFLKEDPWERLITLREQVPNVLFQMLLRASNAVGYKNYPDNVIQSFVQQSADAGIDVFRIFDSLNWVKGMEVAIDAVRQTGKIAEAAICYTGDINDSSRIKYDIQYYKNMAKELESQGAHILGIKDMAGLLKPEAAYRLISELKETVDIPIHLHTHDTSGNGIYTYARAIDAGVDIVDVAASAMAGLTSQPGAGSLCYALKGSEREPAVDVESFEQVSKYWEGVRKYYQDFESGMNAPHPEVYQHEMPGGQYSNLQQQAKAVGLGSRWEEVKDMYRRVNLMFGDIVKVTPSSKVVGDMALFMVQNDLTEQDVLEKGDKIDFPDSVIELFEGYLGQPAGGFPQELQKVILKGKQPISVRPGELMDNVDFDDICDELYKKLGRQVTSHDMISYALYPKVFLDYIKTIEQFGDICVLDTPTFLFGMRLGEELEVEIEKGKTLMVKLVSIGEAQSDGTRTVYFELNGQQREVVIKDESIKTAVASKVKADPGNQNHIAATMPGTVLKVLVEKGAKVAQGDHLLLTEAMKMETTIQAPFSGIVKEITVHPGDPIAPGDLLIELAEPGDSAERDSESDKVAAN</sequence>
<dbReference type="Pfam" id="PF02436">
    <property type="entry name" value="PYC_OADA"/>
    <property type="match status" value="1"/>
</dbReference>
<dbReference type="InterPro" id="IPR011054">
    <property type="entry name" value="Rudment_hybrid_motif"/>
</dbReference>
<feature type="active site" evidence="9">
    <location>
        <position position="298"/>
    </location>
</feature>
<dbReference type="InterPro" id="IPR011764">
    <property type="entry name" value="Biotin_carboxylation_dom"/>
</dbReference>
<evidence type="ECO:0000313" key="18">
    <source>
        <dbReference type="Proteomes" id="UP000034166"/>
    </source>
</evidence>
<comment type="catalytic activity">
    <reaction evidence="8">
        <text>hydrogencarbonate + pyruvate + ATP = oxaloacetate + ADP + phosphate + H(+)</text>
        <dbReference type="Rhea" id="RHEA:20844"/>
        <dbReference type="ChEBI" id="CHEBI:15361"/>
        <dbReference type="ChEBI" id="CHEBI:15378"/>
        <dbReference type="ChEBI" id="CHEBI:16452"/>
        <dbReference type="ChEBI" id="CHEBI:17544"/>
        <dbReference type="ChEBI" id="CHEBI:30616"/>
        <dbReference type="ChEBI" id="CHEBI:43474"/>
        <dbReference type="ChEBI" id="CHEBI:456216"/>
        <dbReference type="EC" id="6.4.1.1"/>
    </reaction>
</comment>
<keyword evidence="4 11" id="KW-0479">Metal-binding</keyword>
<comment type="cofactor">
    <cofactor evidence="1 8">
        <name>biotin</name>
        <dbReference type="ChEBI" id="CHEBI:57586"/>
    </cofactor>
</comment>
<dbReference type="AlphaFoldDB" id="A0A0M2SPJ3"/>
<dbReference type="InterPro" id="IPR005930">
    <property type="entry name" value="Pyruv_COase"/>
</dbReference>
<dbReference type="InterPro" id="IPR011053">
    <property type="entry name" value="Single_hybrid_motif"/>
</dbReference>
<dbReference type="CDD" id="cd07937">
    <property type="entry name" value="DRE_TIM_PC_TC_5S"/>
    <property type="match status" value="1"/>
</dbReference>
<keyword evidence="5 8" id="KW-0547">Nucleotide-binding</keyword>
<dbReference type="InterPro" id="IPR000089">
    <property type="entry name" value="Biotin_lipoyl"/>
</dbReference>
<dbReference type="NCBIfam" id="NF009554">
    <property type="entry name" value="PRK12999.1"/>
    <property type="match status" value="1"/>
</dbReference>
<feature type="binding site" evidence="11">
    <location>
        <position position="545"/>
    </location>
    <ligand>
        <name>Mn(2+)</name>
        <dbReference type="ChEBI" id="CHEBI:29035"/>
    </ligand>
</feature>
<keyword evidence="17" id="KW-0670">Pyruvate</keyword>
<dbReference type="InterPro" id="IPR000891">
    <property type="entry name" value="PYR_CT"/>
</dbReference>
<evidence type="ECO:0000259" key="14">
    <source>
        <dbReference type="PROSITE" id="PS50975"/>
    </source>
</evidence>
<keyword evidence="3 8" id="KW-0436">Ligase</keyword>
<evidence type="ECO:0000256" key="11">
    <source>
        <dbReference type="PIRSR" id="PIRSR001594-3"/>
    </source>
</evidence>
<feature type="binding site" evidence="10">
    <location>
        <position position="617"/>
    </location>
    <ligand>
        <name>substrate</name>
    </ligand>
</feature>
<dbReference type="Gene3D" id="2.40.50.100">
    <property type="match status" value="1"/>
</dbReference>
<accession>A0A0M2SPJ3</accession>
<comment type="function">
    <text evidence="8">Catalyzes a 2-step reaction, involving the ATP-dependent carboxylation of the covalently attached biotin in the first step and the transfer of the carboxyl group to pyruvate in the second.</text>
</comment>
<dbReference type="Gene3D" id="3.20.20.70">
    <property type="entry name" value="Aldolase class I"/>
    <property type="match status" value="1"/>
</dbReference>
<dbReference type="GO" id="GO:0004736">
    <property type="term" value="F:pyruvate carboxylase activity"/>
    <property type="evidence" value="ECO:0007669"/>
    <property type="project" value="UniProtKB-EC"/>
</dbReference>
<dbReference type="PROSITE" id="PS50968">
    <property type="entry name" value="BIOTINYL_LIPOYL"/>
    <property type="match status" value="1"/>
</dbReference>
<reference evidence="17 18" key="1">
    <citation type="submission" date="2015-04" db="EMBL/GenBank/DDBJ databases">
        <title>Taxonomic description and genome sequence of Bacillus campisalis sp. nov., a novel member of the genus Bacillus isolated from solar saltern.</title>
        <authorList>
            <person name="Mathan Kumar R."/>
            <person name="Kaur G."/>
            <person name="Kumar A."/>
            <person name="Singh N.K."/>
            <person name="Kaur N."/>
            <person name="Kumar N."/>
            <person name="Mayilraj S."/>
        </authorList>
    </citation>
    <scope>NUCLEOTIDE SEQUENCE [LARGE SCALE GENOMIC DNA]</scope>
    <source>
        <strain evidence="17 18">SA2-6</strain>
    </source>
</reference>
<dbReference type="SUPFAM" id="SSF89000">
    <property type="entry name" value="post-HMGL domain-like"/>
    <property type="match status" value="1"/>
</dbReference>
<evidence type="ECO:0000256" key="2">
    <source>
        <dbReference type="ARBA" id="ARBA00013057"/>
    </source>
</evidence>
<evidence type="ECO:0000256" key="8">
    <source>
        <dbReference type="PIRNR" id="PIRNR001594"/>
    </source>
</evidence>
<feature type="domain" description="ATP-grasp" evidence="14">
    <location>
        <begin position="129"/>
        <end position="323"/>
    </location>
</feature>
<evidence type="ECO:0000256" key="6">
    <source>
        <dbReference type="ARBA" id="ARBA00022840"/>
    </source>
</evidence>
<dbReference type="InterPro" id="IPR016185">
    <property type="entry name" value="PreATP-grasp_dom_sf"/>
</dbReference>
<keyword evidence="6 8" id="KW-0067">ATP-binding</keyword>
<feature type="modified residue" description="N6-biotinyllysine" evidence="12">
    <location>
        <position position="1114"/>
    </location>
</feature>
<feature type="modified residue" description="N6-carboxylysine" evidence="12">
    <location>
        <position position="714"/>
    </location>
</feature>
<dbReference type="Gene3D" id="3.30.470.20">
    <property type="entry name" value="ATP-grasp fold, B domain"/>
    <property type="match status" value="1"/>
</dbReference>
<keyword evidence="7 8" id="KW-0092">Biotin</keyword>
<feature type="binding site" evidence="11">
    <location>
        <position position="743"/>
    </location>
    <ligand>
        <name>Mn(2+)</name>
        <dbReference type="ChEBI" id="CHEBI:29035"/>
    </ligand>
</feature>
<dbReference type="PROSITE" id="PS50975">
    <property type="entry name" value="ATP_GRASP"/>
    <property type="match status" value="1"/>
</dbReference>
<feature type="domain" description="Pyruvate carboxyltransferase" evidence="16">
    <location>
        <begin position="536"/>
        <end position="804"/>
    </location>
</feature>
<dbReference type="InterPro" id="IPR005481">
    <property type="entry name" value="BC-like_N"/>
</dbReference>
<protein>
    <recommendedName>
        <fullName evidence="2 8">Pyruvate carboxylase</fullName>
        <ecNumber evidence="2 8">6.4.1.1</ecNumber>
    </recommendedName>
</protein>
<feature type="binding site" evidence="10">
    <location>
        <position position="242"/>
    </location>
    <ligand>
        <name>ATP</name>
        <dbReference type="ChEBI" id="CHEBI:30616"/>
    </ligand>
</feature>
<dbReference type="Pfam" id="PF02785">
    <property type="entry name" value="Biotin_carb_C"/>
    <property type="match status" value="1"/>
</dbReference>
<dbReference type="InterPro" id="IPR055268">
    <property type="entry name" value="PCB-like"/>
</dbReference>
<feature type="binding site" evidence="11">
    <location>
        <position position="745"/>
    </location>
    <ligand>
        <name>Mn(2+)</name>
        <dbReference type="ChEBI" id="CHEBI:29035"/>
    </ligand>
</feature>
<dbReference type="InterPro" id="IPR003379">
    <property type="entry name" value="Carboxylase_cons_dom"/>
</dbReference>
<dbReference type="SUPFAM" id="SSF51230">
    <property type="entry name" value="Single hybrid motif"/>
    <property type="match status" value="1"/>
</dbReference>
<dbReference type="FunFam" id="3.30.470.20:FF:000012">
    <property type="entry name" value="Pyruvate carboxylase"/>
    <property type="match status" value="1"/>
</dbReference>
<dbReference type="SUPFAM" id="SSF51246">
    <property type="entry name" value="Rudiment single hybrid motif"/>
    <property type="match status" value="1"/>
</dbReference>
<dbReference type="NCBIfam" id="TIGR01235">
    <property type="entry name" value="pyruv_carbox"/>
    <property type="match status" value="1"/>
</dbReference>
<feature type="binding site" evidence="10">
    <location>
        <position position="878"/>
    </location>
    <ligand>
        <name>substrate</name>
    </ligand>
</feature>
<gene>
    <name evidence="17" type="ORF">WQ57_19210</name>
</gene>